<proteinExistence type="predicted"/>
<sequence length="91" mass="10598">MNPEYVQVIPTASSYSASFISVDDRRNCEERLGSSISEIGRERTVPDERNENLEEKLYLLLLDEVLLPMLIYDYNQFFAFVSHSIYSLSRL</sequence>
<reference evidence="2" key="1">
    <citation type="submission" date="2017-02" db="UniProtKB">
        <authorList>
            <consortium name="WormBaseParasite"/>
        </authorList>
    </citation>
    <scope>IDENTIFICATION</scope>
</reference>
<protein>
    <submittedName>
        <fullName evidence="2">Uncharacterized protein</fullName>
    </submittedName>
</protein>
<organism evidence="1 2">
    <name type="scientific">Syphacia muris</name>
    <dbReference type="NCBI Taxonomy" id="451379"/>
    <lineage>
        <taxon>Eukaryota</taxon>
        <taxon>Metazoa</taxon>
        <taxon>Ecdysozoa</taxon>
        <taxon>Nematoda</taxon>
        <taxon>Chromadorea</taxon>
        <taxon>Rhabditida</taxon>
        <taxon>Spirurina</taxon>
        <taxon>Oxyuridomorpha</taxon>
        <taxon>Oxyuroidea</taxon>
        <taxon>Oxyuridae</taxon>
        <taxon>Syphacia</taxon>
    </lineage>
</organism>
<dbReference type="WBParaSite" id="SMUV_0000211701-mRNA-1">
    <property type="protein sequence ID" value="SMUV_0000211701-mRNA-1"/>
    <property type="gene ID" value="SMUV_0000211701"/>
</dbReference>
<evidence type="ECO:0000313" key="1">
    <source>
        <dbReference type="Proteomes" id="UP000046393"/>
    </source>
</evidence>
<keyword evidence="1" id="KW-1185">Reference proteome</keyword>
<accession>A0A0N5AD80</accession>
<name>A0A0N5AD80_9BILA</name>
<dbReference type="AlphaFoldDB" id="A0A0N5AD80"/>
<dbReference type="Proteomes" id="UP000046393">
    <property type="component" value="Unplaced"/>
</dbReference>
<evidence type="ECO:0000313" key="2">
    <source>
        <dbReference type="WBParaSite" id="SMUV_0000211701-mRNA-1"/>
    </source>
</evidence>